<accession>A0A251Y692</accession>
<dbReference type="EMBL" id="MDJW01000009">
    <property type="protein sequence ID" value="OUE19790.1"/>
    <property type="molecule type" value="Genomic_DNA"/>
</dbReference>
<proteinExistence type="predicted"/>
<gene>
    <name evidence="2" type="ORF">BFL34_01932</name>
</gene>
<comment type="caution">
    <text evidence="2">The sequence shown here is derived from an EMBL/GenBank/DDBJ whole genome shotgun (WGS) entry which is preliminary data.</text>
</comment>
<keyword evidence="1" id="KW-0812">Transmembrane</keyword>
<reference evidence="2 3" key="1">
    <citation type="submission" date="2016-08" db="EMBL/GenBank/DDBJ databases">
        <title>Genome sequence of Clavibacter michiganensis spp strain CFBP7494.</title>
        <authorList>
            <person name="Thapa S.P."/>
            <person name="Coaker G."/>
            <person name="Jacques M.-A."/>
        </authorList>
    </citation>
    <scope>NUCLEOTIDE SEQUENCE [LARGE SCALE GENOMIC DNA]</scope>
    <source>
        <strain evidence="2">CFBP7494</strain>
    </source>
</reference>
<protein>
    <submittedName>
        <fullName evidence="2">Uncharacterized protein</fullName>
    </submittedName>
</protein>
<organism evidence="2 3">
    <name type="scientific">Clavibacter michiganensis</name>
    <dbReference type="NCBI Taxonomy" id="28447"/>
    <lineage>
        <taxon>Bacteria</taxon>
        <taxon>Bacillati</taxon>
        <taxon>Actinomycetota</taxon>
        <taxon>Actinomycetes</taxon>
        <taxon>Micrococcales</taxon>
        <taxon>Microbacteriaceae</taxon>
        <taxon>Clavibacter</taxon>
    </lineage>
</organism>
<sequence length="179" mass="20676">MEAARGILIDAILSLPLTVAGIFFTYLMARPRIQFDHLVRRSRRPYVDDRFRIRLKAKNHYLRVSHLQVEAALRIKRNGRHTSIPVPLSRSEWFSVREPRDKDNWNFAPRLLLDEVEWARHLPPGMGPPRESGDLPSVMREIDAKLTVYVLATSSIFGIVKAFRLDYSANQMGRSAEPQ</sequence>
<keyword evidence="1" id="KW-0472">Membrane</keyword>
<evidence type="ECO:0000313" key="2">
    <source>
        <dbReference type="EMBL" id="OUE19790.1"/>
    </source>
</evidence>
<dbReference type="AlphaFoldDB" id="A0A251Y692"/>
<evidence type="ECO:0000313" key="3">
    <source>
        <dbReference type="Proteomes" id="UP000194837"/>
    </source>
</evidence>
<name>A0A251Y692_9MICO</name>
<evidence type="ECO:0000256" key="1">
    <source>
        <dbReference type="SAM" id="Phobius"/>
    </source>
</evidence>
<feature type="transmembrane region" description="Helical" evidence="1">
    <location>
        <begin position="6"/>
        <end position="29"/>
    </location>
</feature>
<keyword evidence="1" id="KW-1133">Transmembrane helix</keyword>
<dbReference type="RefSeq" id="WP_086521674.1">
    <property type="nucleotide sequence ID" value="NZ_MDJW01000009.1"/>
</dbReference>
<dbReference type="Proteomes" id="UP000194837">
    <property type="component" value="Unassembled WGS sequence"/>
</dbReference>